<keyword evidence="2" id="KW-1185">Reference proteome</keyword>
<dbReference type="AlphaFoldDB" id="A0A2J6Q6V3"/>
<evidence type="ECO:0000313" key="1">
    <source>
        <dbReference type="EMBL" id="PMD21973.1"/>
    </source>
</evidence>
<reference evidence="1 2" key="1">
    <citation type="submission" date="2016-05" db="EMBL/GenBank/DDBJ databases">
        <title>A degradative enzymes factory behind the ericoid mycorrhizal symbiosis.</title>
        <authorList>
            <consortium name="DOE Joint Genome Institute"/>
            <person name="Martino E."/>
            <person name="Morin E."/>
            <person name="Grelet G."/>
            <person name="Kuo A."/>
            <person name="Kohler A."/>
            <person name="Daghino S."/>
            <person name="Barry K."/>
            <person name="Choi C."/>
            <person name="Cichocki N."/>
            <person name="Clum A."/>
            <person name="Copeland A."/>
            <person name="Hainaut M."/>
            <person name="Haridas S."/>
            <person name="Labutti K."/>
            <person name="Lindquist E."/>
            <person name="Lipzen A."/>
            <person name="Khouja H.-R."/>
            <person name="Murat C."/>
            <person name="Ohm R."/>
            <person name="Olson A."/>
            <person name="Spatafora J."/>
            <person name="Veneault-Fourrey C."/>
            <person name="Henrissat B."/>
            <person name="Grigoriev I."/>
            <person name="Martin F."/>
            <person name="Perotto S."/>
        </authorList>
    </citation>
    <scope>NUCLEOTIDE SEQUENCE [LARGE SCALE GENOMIC DNA]</scope>
    <source>
        <strain evidence="1 2">UAMH 7357</strain>
    </source>
</reference>
<protein>
    <submittedName>
        <fullName evidence="1">Uncharacterized protein</fullName>
    </submittedName>
</protein>
<dbReference type="Proteomes" id="UP000235672">
    <property type="component" value="Unassembled WGS sequence"/>
</dbReference>
<organism evidence="1 2">
    <name type="scientific">Hyaloscypha hepaticicola</name>
    <dbReference type="NCBI Taxonomy" id="2082293"/>
    <lineage>
        <taxon>Eukaryota</taxon>
        <taxon>Fungi</taxon>
        <taxon>Dikarya</taxon>
        <taxon>Ascomycota</taxon>
        <taxon>Pezizomycotina</taxon>
        <taxon>Leotiomycetes</taxon>
        <taxon>Helotiales</taxon>
        <taxon>Hyaloscyphaceae</taxon>
        <taxon>Hyaloscypha</taxon>
    </lineage>
</organism>
<proteinExistence type="predicted"/>
<dbReference type="EMBL" id="KZ613479">
    <property type="protein sequence ID" value="PMD21973.1"/>
    <property type="molecule type" value="Genomic_DNA"/>
</dbReference>
<evidence type="ECO:0000313" key="2">
    <source>
        <dbReference type="Proteomes" id="UP000235672"/>
    </source>
</evidence>
<accession>A0A2J6Q6V3</accession>
<name>A0A2J6Q6V3_9HELO</name>
<gene>
    <name evidence="1" type="ORF">NA56DRAFT_645198</name>
</gene>
<sequence length="104" mass="11499">MPPRSGKIYAYATNLPSSLPLFQFSYNSVDIKLGHRIAGNSKIGAKFQEQNTSHLLWIHPHCGESPEDVTPGPPPYMDTRNNNYAIGGIIISHLNTNVPLLKND</sequence>